<evidence type="ECO:0000313" key="1">
    <source>
        <dbReference type="EMBL" id="KWF57344.1"/>
    </source>
</evidence>
<dbReference type="EMBL" id="LPJV01000015">
    <property type="protein sequence ID" value="KWF57344.1"/>
    <property type="molecule type" value="Genomic_DNA"/>
</dbReference>
<reference evidence="1 2" key="1">
    <citation type="submission" date="2015-11" db="EMBL/GenBank/DDBJ databases">
        <title>Expanding the genomic diversity of Burkholderia species for the development of highly accurate diagnostics.</title>
        <authorList>
            <person name="Sahl J."/>
            <person name="Keim P."/>
            <person name="Wagner D."/>
        </authorList>
    </citation>
    <scope>NUCLEOTIDE SEQUENCE [LARGE SCALE GENOMIC DNA]</scope>
    <source>
        <strain evidence="1 2">MSMB378WGS</strain>
    </source>
</reference>
<evidence type="ECO:0000313" key="2">
    <source>
        <dbReference type="Proteomes" id="UP000063236"/>
    </source>
</evidence>
<proteinExistence type="predicted"/>
<accession>A0AAW3PKT0</accession>
<dbReference type="Proteomes" id="UP000063236">
    <property type="component" value="Unassembled WGS sequence"/>
</dbReference>
<name>A0AAW3PKT0_9BURK</name>
<organism evidence="1 2">
    <name type="scientific">Burkholderia diffusa</name>
    <dbReference type="NCBI Taxonomy" id="488732"/>
    <lineage>
        <taxon>Bacteria</taxon>
        <taxon>Pseudomonadati</taxon>
        <taxon>Pseudomonadota</taxon>
        <taxon>Betaproteobacteria</taxon>
        <taxon>Burkholderiales</taxon>
        <taxon>Burkholderiaceae</taxon>
        <taxon>Burkholderia</taxon>
        <taxon>Burkholderia cepacia complex</taxon>
    </lineage>
</organism>
<gene>
    <name evidence="1" type="ORF">WL88_10745</name>
</gene>
<comment type="caution">
    <text evidence="1">The sequence shown here is derived from an EMBL/GenBank/DDBJ whole genome shotgun (WGS) entry which is preliminary data.</text>
</comment>
<sequence length="69" mass="7911">MALPIRSLQDEIFEVFERACREGDVDVAEHLLRALETMGRRQLGKKQLDRAYLTLASTVLRGGKWPARK</sequence>
<protein>
    <submittedName>
        <fullName evidence="1">Uncharacterized protein</fullName>
    </submittedName>
</protein>
<dbReference type="AlphaFoldDB" id="A0AAW3PKT0"/>